<organism evidence="1">
    <name type="scientific">Zea mays</name>
    <name type="common">Maize</name>
    <dbReference type="NCBI Taxonomy" id="4577"/>
    <lineage>
        <taxon>Eukaryota</taxon>
        <taxon>Viridiplantae</taxon>
        <taxon>Streptophyta</taxon>
        <taxon>Embryophyta</taxon>
        <taxon>Tracheophyta</taxon>
        <taxon>Spermatophyta</taxon>
        <taxon>Magnoliopsida</taxon>
        <taxon>Liliopsida</taxon>
        <taxon>Poales</taxon>
        <taxon>Poaceae</taxon>
        <taxon>PACMAD clade</taxon>
        <taxon>Panicoideae</taxon>
        <taxon>Andropogonodae</taxon>
        <taxon>Andropogoneae</taxon>
        <taxon>Tripsacinae</taxon>
        <taxon>Zea</taxon>
    </lineage>
</organism>
<evidence type="ECO:0000313" key="1">
    <source>
        <dbReference type="EMBL" id="ACR34635.1"/>
    </source>
</evidence>
<dbReference type="EMBL" id="BT084282">
    <property type="protein sequence ID" value="ACR34635.1"/>
    <property type="molecule type" value="mRNA"/>
</dbReference>
<protein>
    <submittedName>
        <fullName evidence="1">Uncharacterized protein</fullName>
    </submittedName>
</protein>
<proteinExistence type="evidence at transcript level"/>
<accession>C4J0D5</accession>
<name>C4J0D5_MAIZE</name>
<dbReference type="AlphaFoldDB" id="C4J0D5"/>
<sequence length="183" mass="20458">MKRVFTPPVHTASSTCCLTACSEGPRVLISQPDFACTSRFSSPGSRLVPVPPPRREISSWARACGTVSRRRRFSRRPCGGGRPCPCRGCRGSSTPLQRQPIRCSPRALCSPAAAGRSRPTSGRLGQSWRAWRISLRTCQEQTFLRRRMTLNRFHVSLSGCPLCRYPTSMTLHFEVCTCYQGRH</sequence>
<reference evidence="1" key="1">
    <citation type="journal article" date="2009" name="PLoS Genet.">
        <title>Sequencing, mapping, and analysis of 27,455 maize full-length cDNAs.</title>
        <authorList>
            <person name="Soderlund C."/>
            <person name="Descour A."/>
            <person name="Kudrna D."/>
            <person name="Bomhoff M."/>
            <person name="Boyd L."/>
            <person name="Currie J."/>
            <person name="Angelova A."/>
            <person name="Collura K."/>
            <person name="Wissotski M."/>
            <person name="Ashley E."/>
            <person name="Morrow D."/>
            <person name="Fernandes J."/>
            <person name="Walbot V."/>
            <person name="Yu Y."/>
        </authorList>
    </citation>
    <scope>NUCLEOTIDE SEQUENCE</scope>
    <source>
        <strain evidence="1">B73</strain>
    </source>
</reference>
<reference evidence="1" key="2">
    <citation type="submission" date="2012-06" db="EMBL/GenBank/DDBJ databases">
        <authorList>
            <person name="Yu Y."/>
            <person name="Currie J."/>
            <person name="Lomeli R."/>
            <person name="Angelova A."/>
            <person name="Collura K."/>
            <person name="Wissotski M."/>
            <person name="Campos D."/>
            <person name="Kudrna D."/>
            <person name="Golser W."/>
            <person name="Ashely E."/>
            <person name="Descour A."/>
            <person name="Fernandes J."/>
            <person name="Soderlund C."/>
            <person name="Walbot V."/>
        </authorList>
    </citation>
    <scope>NUCLEOTIDE SEQUENCE</scope>
    <source>
        <strain evidence="1">B73</strain>
    </source>
</reference>